<sequence>MNIIGFGECMLEISGAPLALRFGGDTLNTCLYLARLAPRYGHKVAYATALGDDQLSTDLVNAWRDEDLDCHWVEHREASSPGLYLVTVAQDGERHFHYWRSASPVREYFASVQTRLEQTLAQDGWDAFYLSGISLAILPPAGRERLLACARLARERGLEVIFDNNFRPRLWSAEQARDYYHRLAPWVSLALLTEEDELALYPGAPVEALISRWQRHGCRELVIKRGAEACVIALDRQRWTLAPEPVSPVVDTCAAGDSFAAGYLAARLRGESPVASARLGHRLAATVIRYPGAIIPRDAMAALL</sequence>
<reference evidence="6" key="1">
    <citation type="journal article" date="2019" name="Int. J. Syst. Evol. Microbiol.">
        <title>The Global Catalogue of Microorganisms (GCM) 10K type strain sequencing project: providing services to taxonomists for standard genome sequencing and annotation.</title>
        <authorList>
            <consortium name="The Broad Institute Genomics Platform"/>
            <consortium name="The Broad Institute Genome Sequencing Center for Infectious Disease"/>
            <person name="Wu L."/>
            <person name="Ma J."/>
        </authorList>
    </citation>
    <scope>NUCLEOTIDE SEQUENCE [LARGE SCALE GENOMIC DNA]</scope>
    <source>
        <strain evidence="6">JCM 17110</strain>
    </source>
</reference>
<dbReference type="InterPro" id="IPR002173">
    <property type="entry name" value="Carboh/pur_kinase_PfkB_CS"/>
</dbReference>
<evidence type="ECO:0000256" key="3">
    <source>
        <dbReference type="ARBA" id="ARBA00022777"/>
    </source>
</evidence>
<keyword evidence="2" id="KW-0808">Transferase</keyword>
<evidence type="ECO:0000256" key="1">
    <source>
        <dbReference type="ARBA" id="ARBA00010688"/>
    </source>
</evidence>
<keyword evidence="3 5" id="KW-0418">Kinase</keyword>
<evidence type="ECO:0000313" key="6">
    <source>
        <dbReference type="Proteomes" id="UP001500795"/>
    </source>
</evidence>
<dbReference type="Pfam" id="PF00294">
    <property type="entry name" value="PfkB"/>
    <property type="match status" value="1"/>
</dbReference>
<organism evidence="5 6">
    <name type="scientific">Zobellella aerophila</name>
    <dbReference type="NCBI Taxonomy" id="870480"/>
    <lineage>
        <taxon>Bacteria</taxon>
        <taxon>Pseudomonadati</taxon>
        <taxon>Pseudomonadota</taxon>
        <taxon>Gammaproteobacteria</taxon>
        <taxon>Aeromonadales</taxon>
        <taxon>Aeromonadaceae</taxon>
        <taxon>Zobellella</taxon>
    </lineage>
</organism>
<keyword evidence="6" id="KW-1185">Reference proteome</keyword>
<gene>
    <name evidence="5" type="ORF">GCM10022394_16460</name>
</gene>
<dbReference type="InterPro" id="IPR029056">
    <property type="entry name" value="Ribokinase-like"/>
</dbReference>
<dbReference type="EMBL" id="BAABCX010000002">
    <property type="protein sequence ID" value="GAA3537575.1"/>
    <property type="molecule type" value="Genomic_DNA"/>
</dbReference>
<evidence type="ECO:0000256" key="2">
    <source>
        <dbReference type="ARBA" id="ARBA00022679"/>
    </source>
</evidence>
<dbReference type="SUPFAM" id="SSF53613">
    <property type="entry name" value="Ribokinase-like"/>
    <property type="match status" value="1"/>
</dbReference>
<dbReference type="PROSITE" id="PS00584">
    <property type="entry name" value="PFKB_KINASES_2"/>
    <property type="match status" value="1"/>
</dbReference>
<evidence type="ECO:0000259" key="4">
    <source>
        <dbReference type="Pfam" id="PF00294"/>
    </source>
</evidence>
<name>A0ABP6VP67_9GAMM</name>
<comment type="similarity">
    <text evidence="1">Belongs to the carbohydrate kinase PfkB family.</text>
</comment>
<evidence type="ECO:0000313" key="5">
    <source>
        <dbReference type="EMBL" id="GAA3537575.1"/>
    </source>
</evidence>
<dbReference type="PANTHER" id="PTHR43085">
    <property type="entry name" value="HEXOKINASE FAMILY MEMBER"/>
    <property type="match status" value="1"/>
</dbReference>
<dbReference type="InterPro" id="IPR011611">
    <property type="entry name" value="PfkB_dom"/>
</dbReference>
<proteinExistence type="inferred from homology"/>
<protein>
    <submittedName>
        <fullName evidence="5">Sugar kinase</fullName>
    </submittedName>
</protein>
<dbReference type="Gene3D" id="3.40.1190.20">
    <property type="match status" value="1"/>
</dbReference>
<dbReference type="InterPro" id="IPR050306">
    <property type="entry name" value="PfkB_Carbo_kinase"/>
</dbReference>
<dbReference type="CDD" id="cd01166">
    <property type="entry name" value="KdgK"/>
    <property type="match status" value="1"/>
</dbReference>
<comment type="caution">
    <text evidence="5">The sequence shown here is derived from an EMBL/GenBank/DDBJ whole genome shotgun (WGS) entry which is preliminary data.</text>
</comment>
<dbReference type="Proteomes" id="UP001500795">
    <property type="component" value="Unassembled WGS sequence"/>
</dbReference>
<dbReference type="PANTHER" id="PTHR43085:SF15">
    <property type="entry name" value="2-DEHYDRO-3-DEOXYGLUCONOKINASE"/>
    <property type="match status" value="1"/>
</dbReference>
<dbReference type="RefSeq" id="WP_344956808.1">
    <property type="nucleotide sequence ID" value="NZ_BAABCX010000002.1"/>
</dbReference>
<feature type="domain" description="Carbohydrate kinase PfkB" evidence="4">
    <location>
        <begin position="20"/>
        <end position="297"/>
    </location>
</feature>
<dbReference type="GO" id="GO:0016301">
    <property type="term" value="F:kinase activity"/>
    <property type="evidence" value="ECO:0007669"/>
    <property type="project" value="UniProtKB-KW"/>
</dbReference>
<accession>A0ABP6VP67</accession>